<evidence type="ECO:0000313" key="2">
    <source>
        <dbReference type="Proteomes" id="UP000236291"/>
    </source>
</evidence>
<proteinExistence type="predicted"/>
<dbReference type="EMBL" id="ASHM01187098">
    <property type="protein sequence ID" value="PNX65932.1"/>
    <property type="molecule type" value="Genomic_DNA"/>
</dbReference>
<reference evidence="1 2" key="2">
    <citation type="journal article" date="2017" name="Front. Plant Sci.">
        <title>Gene Classification and Mining of Molecular Markers Useful in Red Clover (Trifolium pratense) Breeding.</title>
        <authorList>
            <person name="Istvanek J."/>
            <person name="Dluhosova J."/>
            <person name="Dluhos P."/>
            <person name="Patkova L."/>
            <person name="Nedelnik J."/>
            <person name="Repkova J."/>
        </authorList>
    </citation>
    <scope>NUCLEOTIDE SEQUENCE [LARGE SCALE GENOMIC DNA]</scope>
    <source>
        <strain evidence="2">cv. Tatra</strain>
        <tissue evidence="1">Young leaves</tissue>
    </source>
</reference>
<organism evidence="1 2">
    <name type="scientific">Trifolium pratense</name>
    <name type="common">Red clover</name>
    <dbReference type="NCBI Taxonomy" id="57577"/>
    <lineage>
        <taxon>Eukaryota</taxon>
        <taxon>Viridiplantae</taxon>
        <taxon>Streptophyta</taxon>
        <taxon>Embryophyta</taxon>
        <taxon>Tracheophyta</taxon>
        <taxon>Spermatophyta</taxon>
        <taxon>Magnoliopsida</taxon>
        <taxon>eudicotyledons</taxon>
        <taxon>Gunneridae</taxon>
        <taxon>Pentapetalae</taxon>
        <taxon>rosids</taxon>
        <taxon>fabids</taxon>
        <taxon>Fabales</taxon>
        <taxon>Fabaceae</taxon>
        <taxon>Papilionoideae</taxon>
        <taxon>50 kb inversion clade</taxon>
        <taxon>NPAAA clade</taxon>
        <taxon>Hologalegina</taxon>
        <taxon>IRL clade</taxon>
        <taxon>Trifolieae</taxon>
        <taxon>Trifolium</taxon>
    </lineage>
</organism>
<dbReference type="Proteomes" id="UP000236291">
    <property type="component" value="Unassembled WGS sequence"/>
</dbReference>
<accession>A0A2K3KI25</accession>
<dbReference type="AlphaFoldDB" id="A0A2K3KI25"/>
<reference evidence="1 2" key="1">
    <citation type="journal article" date="2014" name="Am. J. Bot.">
        <title>Genome assembly and annotation for red clover (Trifolium pratense; Fabaceae).</title>
        <authorList>
            <person name="Istvanek J."/>
            <person name="Jaros M."/>
            <person name="Krenek A."/>
            <person name="Repkova J."/>
        </authorList>
    </citation>
    <scope>NUCLEOTIDE SEQUENCE [LARGE SCALE GENOMIC DNA]</scope>
    <source>
        <strain evidence="2">cv. Tatra</strain>
        <tissue evidence="1">Young leaves</tissue>
    </source>
</reference>
<name>A0A2K3KI25_TRIPR</name>
<feature type="non-terminal residue" evidence="1">
    <location>
        <position position="34"/>
    </location>
</feature>
<comment type="caution">
    <text evidence="1">The sequence shown here is derived from an EMBL/GenBank/DDBJ whole genome shotgun (WGS) entry which is preliminary data.</text>
</comment>
<protein>
    <submittedName>
        <fullName evidence="1">Uncharacterized protein</fullName>
    </submittedName>
</protein>
<sequence length="34" mass="3762">MCLWCEFRMSTCARALSVVKVRSSSSSELGQPLV</sequence>
<gene>
    <name evidence="1" type="ORF">L195_g062840</name>
</gene>
<evidence type="ECO:0000313" key="1">
    <source>
        <dbReference type="EMBL" id="PNX65932.1"/>
    </source>
</evidence>